<feature type="coiled-coil region" evidence="1">
    <location>
        <begin position="759"/>
        <end position="820"/>
    </location>
</feature>
<feature type="domain" description="DUF3668" evidence="3">
    <location>
        <begin position="186"/>
        <end position="353"/>
    </location>
</feature>
<dbReference type="Pfam" id="PF12416">
    <property type="entry name" value="DUF3668"/>
    <property type="match status" value="1"/>
</dbReference>
<evidence type="ECO:0000313" key="5">
    <source>
        <dbReference type="Proteomes" id="UP000594454"/>
    </source>
</evidence>
<dbReference type="GO" id="GO:0005813">
    <property type="term" value="C:centrosome"/>
    <property type="evidence" value="ECO:0007669"/>
    <property type="project" value="TreeGrafter"/>
</dbReference>
<dbReference type="InParanoid" id="A0A7R8Z1K8"/>
<feature type="region of interest" description="Disordered" evidence="2">
    <location>
        <begin position="393"/>
        <end position="435"/>
    </location>
</feature>
<dbReference type="EMBL" id="LR899014">
    <property type="protein sequence ID" value="CAD7093664.1"/>
    <property type="molecule type" value="Genomic_DNA"/>
</dbReference>
<dbReference type="InterPro" id="IPR022136">
    <property type="entry name" value="DUF3668"/>
</dbReference>
<dbReference type="GO" id="GO:1903724">
    <property type="term" value="P:positive regulation of centriole elongation"/>
    <property type="evidence" value="ECO:0007669"/>
    <property type="project" value="TreeGrafter"/>
</dbReference>
<evidence type="ECO:0000313" key="4">
    <source>
        <dbReference type="EMBL" id="CAD7093664.1"/>
    </source>
</evidence>
<organism evidence="4 5">
    <name type="scientific">Hermetia illucens</name>
    <name type="common">Black soldier fly</name>
    <dbReference type="NCBI Taxonomy" id="343691"/>
    <lineage>
        <taxon>Eukaryota</taxon>
        <taxon>Metazoa</taxon>
        <taxon>Ecdysozoa</taxon>
        <taxon>Arthropoda</taxon>
        <taxon>Hexapoda</taxon>
        <taxon>Insecta</taxon>
        <taxon>Pterygota</taxon>
        <taxon>Neoptera</taxon>
        <taxon>Endopterygota</taxon>
        <taxon>Diptera</taxon>
        <taxon>Brachycera</taxon>
        <taxon>Stratiomyomorpha</taxon>
        <taxon>Stratiomyidae</taxon>
        <taxon>Hermetiinae</taxon>
        <taxon>Hermetia</taxon>
    </lineage>
</organism>
<proteinExistence type="predicted"/>
<protein>
    <recommendedName>
        <fullName evidence="3">DUF3668 domain-containing protein</fullName>
    </recommendedName>
</protein>
<dbReference type="InterPro" id="IPR039893">
    <property type="entry name" value="CEP120-like"/>
</dbReference>
<dbReference type="PANTHER" id="PTHR21574:SF0">
    <property type="entry name" value="CENTROSOMAL PROTEIN OF 120 KDA"/>
    <property type="match status" value="1"/>
</dbReference>
<evidence type="ECO:0000256" key="2">
    <source>
        <dbReference type="SAM" id="MobiDB-lite"/>
    </source>
</evidence>
<name>A0A7R8Z1K8_HERIL</name>
<keyword evidence="5" id="KW-1185">Reference proteome</keyword>
<dbReference type="Gene3D" id="2.60.40.150">
    <property type="entry name" value="C2 domain"/>
    <property type="match status" value="1"/>
</dbReference>
<dbReference type="FunCoup" id="A0A7R8Z1K8">
    <property type="interactions" value="11"/>
</dbReference>
<dbReference type="OMA" id="DYQEAMQ"/>
<accession>A0A7R8Z1K8</accession>
<dbReference type="InterPro" id="IPR035892">
    <property type="entry name" value="C2_domain_sf"/>
</dbReference>
<reference evidence="4 5" key="1">
    <citation type="submission" date="2020-11" db="EMBL/GenBank/DDBJ databases">
        <authorList>
            <person name="Wallbank WR R."/>
            <person name="Pardo Diaz C."/>
            <person name="Kozak K."/>
            <person name="Martin S."/>
            <person name="Jiggins C."/>
            <person name="Moest M."/>
            <person name="Warren A I."/>
            <person name="Generalovic N T."/>
            <person name="Byers J.R.P. K."/>
            <person name="Montejo-Kovacevich G."/>
            <person name="Yen C E."/>
        </authorList>
    </citation>
    <scope>NUCLEOTIDE SEQUENCE [LARGE SCALE GENOMIC DNA]</scope>
</reference>
<dbReference type="PANTHER" id="PTHR21574">
    <property type="entry name" value="CENTROSOMAL PROTEIN OF 120 KDA"/>
    <property type="match status" value="1"/>
</dbReference>
<gene>
    <name evidence="4" type="ORF">HERILL_LOCUS15936</name>
</gene>
<dbReference type="OrthoDB" id="332250at2759"/>
<sequence length="892" mass="102513">MEENDEFIIVLHIEEGVGLNFKCEHVMVTASLGGNKLETEVTAAGQSTQFNSNLIWETDKKSIKKMKTENLPIKVECYSSLMNNGQEVRSLIGYILVPIRGIPIVPQKKAVNAKPHWHKLVGLNSEWRTQKPELLLFVTITDKSNLDEDSGMLNVQNTTTEGLESIHIEPCNTADMLTSQGGLYIKLLQDEGLLQVGNMDTNCDIFIVKLMFKNARNLEHIVNPEEPMNQLFRFHYNLLGSPTHCSLIPKGNGLYSIQEKIAIHFRSSLRSLKEYFRRVLYIPIDLYYNDTIVGHARFLFSNLLKAETLQEFVASYGDNENTMESEGSFMIETLFDLPPTALKPYVEYAFGLKYLSTTKISNCEVIVDKPQVAEFIDNQAGGDVCLQHTLELPPTEDVDSKPTGNDQEVRATRSDTELVSAREAEIRSSRGKQPKLTRSEPLIQFNPDKTDFDTLLMEKNESRPAKNIPRTFSFNLILQTVKFTRRPEIGIWQISLHHPKSDTTFTIANIELTEICSNLIEFRDLELQLFFSSTTDEILDLIECEPCVLTINGPRGVHATADLDNEILLVGTKEKRSGVILMEDQNGEKIAMAHIFVYLDDLGLSFNSQVKRLSSLTQQPRAYMDENLAYKIVEELEEWKLKQQEVFLVELKRKEVAHLAHLTAEWQKRKSEQENLLSEKLEQCSMLTAALDEAHKTLQEKGVHQLEQERVISQMKAELEQSYSESLLELREKAHRIEEDMAHQLKLQELKYREMEMTKNLIEHENGKLKTEINELEAKIADMKQSFLPREQLAGLFQDLRILSERLDEVQKSKNFYKDQWAKIIREVHKMKSENLHQMELQLKHSRSMGLKEFLASEHEELVSEREELDFIKEALCSDCESEVEQTVREIN</sequence>
<dbReference type="Proteomes" id="UP000594454">
    <property type="component" value="Chromosome 6"/>
</dbReference>
<dbReference type="AlphaFoldDB" id="A0A7R8Z1K8"/>
<feature type="compositionally biased region" description="Basic and acidic residues" evidence="2">
    <location>
        <begin position="407"/>
        <end position="428"/>
    </location>
</feature>
<keyword evidence="1" id="KW-0175">Coiled coil</keyword>
<evidence type="ECO:0000256" key="1">
    <source>
        <dbReference type="SAM" id="Coils"/>
    </source>
</evidence>
<evidence type="ECO:0000259" key="3">
    <source>
        <dbReference type="Pfam" id="PF12416"/>
    </source>
</evidence>